<name>A0A6B1DVS3_9CHLR</name>
<evidence type="ECO:0000313" key="2">
    <source>
        <dbReference type="EMBL" id="MYD90763.1"/>
    </source>
</evidence>
<comment type="caution">
    <text evidence="2">The sequence shown here is derived from an EMBL/GenBank/DDBJ whole genome shotgun (WGS) entry which is preliminary data.</text>
</comment>
<feature type="region of interest" description="Disordered" evidence="1">
    <location>
        <begin position="89"/>
        <end position="130"/>
    </location>
</feature>
<evidence type="ECO:0000256" key="1">
    <source>
        <dbReference type="SAM" id="MobiDB-lite"/>
    </source>
</evidence>
<dbReference type="AlphaFoldDB" id="A0A6B1DVS3"/>
<organism evidence="2">
    <name type="scientific">Caldilineaceae bacterium SB0662_bin_9</name>
    <dbReference type="NCBI Taxonomy" id="2605258"/>
    <lineage>
        <taxon>Bacteria</taxon>
        <taxon>Bacillati</taxon>
        <taxon>Chloroflexota</taxon>
        <taxon>Caldilineae</taxon>
        <taxon>Caldilineales</taxon>
        <taxon>Caldilineaceae</taxon>
    </lineage>
</organism>
<gene>
    <name evidence="2" type="ORF">F4Y08_10580</name>
</gene>
<dbReference type="EMBL" id="VXPY01000077">
    <property type="protein sequence ID" value="MYD90763.1"/>
    <property type="molecule type" value="Genomic_DNA"/>
</dbReference>
<accession>A0A6B1DVS3</accession>
<reference evidence="2" key="1">
    <citation type="submission" date="2019-09" db="EMBL/GenBank/DDBJ databases">
        <title>Characterisation of the sponge microbiome using genome-centric metagenomics.</title>
        <authorList>
            <person name="Engelberts J.P."/>
            <person name="Robbins S.J."/>
            <person name="De Goeij J.M."/>
            <person name="Aranda M."/>
            <person name="Bell S.C."/>
            <person name="Webster N.S."/>
        </authorList>
    </citation>
    <scope>NUCLEOTIDE SEQUENCE</scope>
    <source>
        <strain evidence="2">SB0662_bin_9</strain>
    </source>
</reference>
<proteinExistence type="predicted"/>
<protein>
    <submittedName>
        <fullName evidence="2">Uncharacterized protein</fullName>
    </submittedName>
</protein>
<sequence length="130" mass="14472">MAAIPPPVPQFTCDDLLQLKPSLQAYLECFQPLFPRRDQGTSFLAYAEGLMPCSRSKPGGGGWRLLHPPWSFRGCNPALLYQERSCPKPAGFEKRNQGLPSSQGQEKREPVRSRANRQVGLMRTGAGRTE</sequence>